<dbReference type="PIRSF" id="PIRSF029033">
    <property type="entry name" value="UCP029033"/>
    <property type="match status" value="1"/>
</dbReference>
<dbReference type="InterPro" id="IPR007497">
    <property type="entry name" value="SIMPL/DUF541"/>
</dbReference>
<dbReference type="OrthoDB" id="9806540at2"/>
<dbReference type="Pfam" id="PF04402">
    <property type="entry name" value="SIMPL"/>
    <property type="match status" value="1"/>
</dbReference>
<dbReference type="GO" id="GO:0006974">
    <property type="term" value="P:DNA damage response"/>
    <property type="evidence" value="ECO:0007669"/>
    <property type="project" value="TreeGrafter"/>
</dbReference>
<dbReference type="PANTHER" id="PTHR34387">
    <property type="entry name" value="SLR1258 PROTEIN"/>
    <property type="match status" value="1"/>
</dbReference>
<dbReference type="InterPro" id="IPR016907">
    <property type="entry name" value="UCP029033"/>
</dbReference>
<dbReference type="Proteomes" id="UP000175669">
    <property type="component" value="Unassembled WGS sequence"/>
</dbReference>
<organism evidence="1 2">
    <name type="scientific">Pseudohongiella acticola</name>
    <dbReference type="NCBI Taxonomy" id="1524254"/>
    <lineage>
        <taxon>Bacteria</taxon>
        <taxon>Pseudomonadati</taxon>
        <taxon>Pseudomonadota</taxon>
        <taxon>Gammaproteobacteria</taxon>
        <taxon>Pseudomonadales</taxon>
        <taxon>Pseudohongiellaceae</taxon>
        <taxon>Pseudohongiella</taxon>
    </lineage>
</organism>
<evidence type="ECO:0000313" key="2">
    <source>
        <dbReference type="Proteomes" id="UP000175669"/>
    </source>
</evidence>
<protein>
    <recommendedName>
        <fullName evidence="3">SIMPL domain-containing protein</fullName>
    </recommendedName>
</protein>
<dbReference type="EMBL" id="MASR01000001">
    <property type="protein sequence ID" value="OFE13139.1"/>
    <property type="molecule type" value="Genomic_DNA"/>
</dbReference>
<sequence>MKNISRTSAIALGLTLGLSLIVGLSSLGYLLGSFAVTVKEYERTVTVKGLAEQEHTADIVIWPIQYTAADNDLSALYATLDENNASIRNFLQSNGLPDDAISLAPPAITDRLAQSYGDGSRAEFRYTATQALTVYSPEIDLVRGLMSSLSDLGREGIVFSGAEYRLQPEYLFTRLNDIKPAMIEEATREARAAAIKFADDSNSALGKIRNASQGQFSISDRDRNNPHIKNVRVVVSVEYYLSD</sequence>
<name>A0A1E8CL28_9GAMM</name>
<evidence type="ECO:0000313" key="1">
    <source>
        <dbReference type="EMBL" id="OFE13139.1"/>
    </source>
</evidence>
<comment type="caution">
    <text evidence="1">The sequence shown here is derived from an EMBL/GenBank/DDBJ whole genome shotgun (WGS) entry which is preliminary data.</text>
</comment>
<proteinExistence type="predicted"/>
<reference evidence="2" key="1">
    <citation type="submission" date="2016-07" db="EMBL/GenBank/DDBJ databases">
        <authorList>
            <person name="Florea S."/>
            <person name="Webb J.S."/>
            <person name="Jaromczyk J."/>
            <person name="Schardl C.L."/>
        </authorList>
    </citation>
    <scope>NUCLEOTIDE SEQUENCE [LARGE SCALE GENOMIC DNA]</scope>
    <source>
        <strain evidence="2">KCTC 42131</strain>
    </source>
</reference>
<dbReference type="PANTHER" id="PTHR34387:SF2">
    <property type="entry name" value="SLR1258 PROTEIN"/>
    <property type="match status" value="1"/>
</dbReference>
<accession>A0A1E8CL28</accession>
<dbReference type="InterPro" id="IPR052022">
    <property type="entry name" value="26kDa_periplasmic_antigen"/>
</dbReference>
<dbReference type="STRING" id="1524254.PHACT_08300"/>
<gene>
    <name evidence="1" type="ORF">PHACT_08300</name>
</gene>
<dbReference type="AlphaFoldDB" id="A0A1E8CL28"/>
<dbReference type="RefSeq" id="WP_070116751.1">
    <property type="nucleotide sequence ID" value="NZ_MASR01000001.1"/>
</dbReference>
<evidence type="ECO:0008006" key="3">
    <source>
        <dbReference type="Google" id="ProtNLM"/>
    </source>
</evidence>
<keyword evidence="2" id="KW-1185">Reference proteome</keyword>